<name>A0A7R8WKU5_9CRUS</name>
<dbReference type="InterPro" id="IPR013083">
    <property type="entry name" value="Znf_RING/FYVE/PHD"/>
</dbReference>
<dbReference type="InterPro" id="IPR031099">
    <property type="entry name" value="BRCA1-associated"/>
</dbReference>
<feature type="region of interest" description="Disordered" evidence="8">
    <location>
        <begin position="1292"/>
        <end position="1384"/>
    </location>
</feature>
<dbReference type="GO" id="GO:0008270">
    <property type="term" value="F:zinc ion binding"/>
    <property type="evidence" value="ECO:0007669"/>
    <property type="project" value="UniProtKB-KW"/>
</dbReference>
<proteinExistence type="predicted"/>
<organism evidence="9">
    <name type="scientific">Cyprideis torosa</name>
    <dbReference type="NCBI Taxonomy" id="163714"/>
    <lineage>
        <taxon>Eukaryota</taxon>
        <taxon>Metazoa</taxon>
        <taxon>Ecdysozoa</taxon>
        <taxon>Arthropoda</taxon>
        <taxon>Crustacea</taxon>
        <taxon>Oligostraca</taxon>
        <taxon>Ostracoda</taxon>
        <taxon>Podocopa</taxon>
        <taxon>Podocopida</taxon>
        <taxon>Cytherocopina</taxon>
        <taxon>Cytheroidea</taxon>
        <taxon>Cytherideidae</taxon>
        <taxon>Cyprideis</taxon>
    </lineage>
</organism>
<keyword evidence="5" id="KW-0862">Zinc</keyword>
<dbReference type="Gene3D" id="3.40.50.10190">
    <property type="entry name" value="BRCT domain"/>
    <property type="match status" value="2"/>
</dbReference>
<evidence type="ECO:0008006" key="10">
    <source>
        <dbReference type="Google" id="ProtNLM"/>
    </source>
</evidence>
<feature type="compositionally biased region" description="Polar residues" evidence="8">
    <location>
        <begin position="143"/>
        <end position="164"/>
    </location>
</feature>
<feature type="compositionally biased region" description="Basic and acidic residues" evidence="8">
    <location>
        <begin position="257"/>
        <end position="271"/>
    </location>
</feature>
<dbReference type="GO" id="GO:0031436">
    <property type="term" value="C:BRCA1-BARD1 complex"/>
    <property type="evidence" value="ECO:0007669"/>
    <property type="project" value="TreeGrafter"/>
</dbReference>
<feature type="compositionally biased region" description="Low complexity" evidence="8">
    <location>
        <begin position="686"/>
        <end position="697"/>
    </location>
</feature>
<dbReference type="GO" id="GO:0045944">
    <property type="term" value="P:positive regulation of transcription by RNA polymerase II"/>
    <property type="evidence" value="ECO:0007669"/>
    <property type="project" value="TreeGrafter"/>
</dbReference>
<keyword evidence="4" id="KW-0863">Zinc-finger</keyword>
<evidence type="ECO:0000256" key="1">
    <source>
        <dbReference type="ARBA" id="ARBA00004123"/>
    </source>
</evidence>
<dbReference type="Gene3D" id="3.30.40.10">
    <property type="entry name" value="Zinc/RING finger domain, C3HC4 (zinc finger)"/>
    <property type="match status" value="1"/>
</dbReference>
<feature type="region of interest" description="Disordered" evidence="8">
    <location>
        <begin position="127"/>
        <end position="411"/>
    </location>
</feature>
<protein>
    <recommendedName>
        <fullName evidence="10">RING-type E3 ubiquitin transferase BRCA1</fullName>
    </recommendedName>
</protein>
<feature type="compositionally biased region" description="Low complexity" evidence="8">
    <location>
        <begin position="480"/>
        <end position="494"/>
    </location>
</feature>
<feature type="compositionally biased region" description="Basic and acidic residues" evidence="8">
    <location>
        <begin position="888"/>
        <end position="900"/>
    </location>
</feature>
<gene>
    <name evidence="9" type="ORF">CTOB1V02_LOCUS8344</name>
</gene>
<evidence type="ECO:0000256" key="4">
    <source>
        <dbReference type="ARBA" id="ARBA00022771"/>
    </source>
</evidence>
<keyword evidence="6" id="KW-0234">DNA repair</keyword>
<feature type="compositionally biased region" description="Polar residues" evidence="8">
    <location>
        <begin position="1006"/>
        <end position="1024"/>
    </location>
</feature>
<feature type="region of interest" description="Disordered" evidence="8">
    <location>
        <begin position="1093"/>
        <end position="1163"/>
    </location>
</feature>
<dbReference type="InterPro" id="IPR001357">
    <property type="entry name" value="BRCT_dom"/>
</dbReference>
<comment type="subcellular location">
    <subcellularLocation>
        <location evidence="1">Nucleus</location>
    </subcellularLocation>
</comment>
<feature type="compositionally biased region" description="Acidic residues" evidence="8">
    <location>
        <begin position="368"/>
        <end position="381"/>
    </location>
</feature>
<reference evidence="9" key="1">
    <citation type="submission" date="2020-11" db="EMBL/GenBank/DDBJ databases">
        <authorList>
            <person name="Tran Van P."/>
        </authorList>
    </citation>
    <scope>NUCLEOTIDE SEQUENCE</scope>
</reference>
<feature type="region of interest" description="Disordered" evidence="8">
    <location>
        <begin position="444"/>
        <end position="641"/>
    </location>
</feature>
<feature type="region of interest" description="Disordered" evidence="8">
    <location>
        <begin position="1244"/>
        <end position="1275"/>
    </location>
</feature>
<feature type="compositionally biased region" description="Basic and acidic residues" evidence="8">
    <location>
        <begin position="127"/>
        <end position="142"/>
    </location>
</feature>
<feature type="compositionally biased region" description="Low complexity" evidence="8">
    <location>
        <begin position="714"/>
        <end position="731"/>
    </location>
</feature>
<keyword evidence="3" id="KW-0227">DNA damage</keyword>
<sequence>SQLQRHIQTIADFVRCDLCLDAKRSATQTLPCCGSPLCQACLSGYQKKASASAVKEKPVIKCPVCQEKVRLEEIGQDERRVQCDKLLEELLTAIQEDSGLLITLRQKQRDKHKEVALAIGLRMEKERSRLADERSQRAEERASQVQESGASANDSSRDPLSTSAKDTDEDPYEYVASQRPLSPPSKKRGATNAGQQAEPKTAARRKRTKTAKMADLKGKKKKGGGQALNSLLADSAASTLQAKKKPSPSSETIEEFPTDKEEPIATAKEEPIATAKTPARRKSSARATAAKTRLAKTTPAKTTPAKTTPAKTPRRSSAMTPKKEEAVEAGPGKSLKGALASGRKRTPIPLKVTFHHTPIVMSGKSPEGEDEEGEKEQEDESATTKKKKPRRMRTLVDPDHPHRYTGICPRRVAEELTQKEIDELREEDRLLASFSNPVPFRWKLGPFSSSSSSAGDEPQSAEEALFGKLPRTYERKRKSAAPVLTSSASSSKAEAALKEPEATPRGYRARKSAPLLPLYVEKPVGGGAKETPPPEAAPKRGTKRKTTEELQAEEEQTESPRKRLRRSKSTSQEEEEKAKADEQSKSLAVSGETPTANDDAAAAPASKASVASSSEDEESDGAQKDGGGAGRPRRSAQAKRKLPLYLERMAEILCGQLGSKTKHCNQDTVNSFLEVVHSMDPSLHSLLSRSPVSPSPSDVDRSLMPPPPLRSKSRLPPSTVRSLTSTSSPATSSIGSVLYAANSPLVQAFPSLAHKKPSSSPASASTSSKLTQTVPPSVFTTFTQTDLFPPYVGPKKYFSSVETQTDAMDVEEKENNEEDEDELMFSGRSGTEASKKAIELFTRQHRPGSSTSMDSFMSAVSAVPPSPNSPSFTRGRRERQSLLSPPPKETEETPEKRRLLESSPSTIGDGESTLKKREAEEEVRATRTSSRRKSRRLEFRDKAANDKYSAFQAVVESNKDVYSSEARSEEDSADESNTSKTKKLKRIRTLDNEELDETDPDFFGCSQPNSVVDLTSQNSKTSSLDEPFPIDTALKHFRNQRPSKAVEVLSQESVASGIIPSTPPSKAESLVQQEPIVQEPANQVASTYTVAKPGQQENQESDDWFISSPPDPCASPKKSSPAATRKSSRISSKKIQPDSISEMDTNLLEPNETDLAGKPVVTPGIEEPLSESLLTVTPHAPKAATSPFRSAPAPPSAVRDPVSELLSTISTTGAAGSDAMLPAQPIISAISALMAEVSQLRKDVQEQRAHATRTPEKASSTTKAAPATPSVGAQGNHLVASTSNFLSVGAAPLVTSTPSPPQLIPSQEQTDRRAPLRTPPLPVLEDNSQPRRGGVSSPSLILGTEQGNSQAQGESEGRFDTSILSPQGTVSNKGEGEDGGEVPAADRSFESLFNDEDDEAREADPGIVPVETRKKRQIVIVPTLLTKKQMGVIEKLMVPKFGVRVSKNLDEETTHVVIGLGSDGSVKPTLKYMQGICYRCYMVDFKWVMDCLASEKLLNERPYIAEEKSHAGGAHRCVDSTVPLPFKGDEICLRVEGTEDYKRSCETLVVLCGGLFRSKPEDFRGASRIIVVTNDHEDNPELESLASQHRATLIGWHWFWTSIIEYKRKPLVAPSSEECSEGT</sequence>
<feature type="compositionally biased region" description="Low complexity" evidence="8">
    <location>
        <begin position="596"/>
        <end position="613"/>
    </location>
</feature>
<dbReference type="PANTHER" id="PTHR13763">
    <property type="entry name" value="BREAST CANCER TYPE 1 SUSCEPTIBILITY PROTEIN BRCA1"/>
    <property type="match status" value="1"/>
</dbReference>
<evidence type="ECO:0000256" key="3">
    <source>
        <dbReference type="ARBA" id="ARBA00022763"/>
    </source>
</evidence>
<feature type="region of interest" description="Disordered" evidence="8">
    <location>
        <begin position="806"/>
        <end position="938"/>
    </location>
</feature>
<dbReference type="PANTHER" id="PTHR13763:SF0">
    <property type="entry name" value="BREAST CANCER TYPE 1 SUSCEPTIBILITY PROTEIN"/>
    <property type="match status" value="1"/>
</dbReference>
<dbReference type="GO" id="GO:0070531">
    <property type="term" value="C:BRCA1-A complex"/>
    <property type="evidence" value="ECO:0007669"/>
    <property type="project" value="TreeGrafter"/>
</dbReference>
<dbReference type="PROSITE" id="PS50089">
    <property type="entry name" value="ZF_RING_2"/>
    <property type="match status" value="1"/>
</dbReference>
<evidence type="ECO:0000256" key="6">
    <source>
        <dbReference type="ARBA" id="ARBA00023204"/>
    </source>
</evidence>
<dbReference type="InterPro" id="IPR036420">
    <property type="entry name" value="BRCT_dom_sf"/>
</dbReference>
<dbReference type="GO" id="GO:0004842">
    <property type="term" value="F:ubiquitin-protein transferase activity"/>
    <property type="evidence" value="ECO:0007669"/>
    <property type="project" value="TreeGrafter"/>
</dbReference>
<feature type="compositionally biased region" description="Low complexity" evidence="8">
    <location>
        <begin position="285"/>
        <end position="311"/>
    </location>
</feature>
<feature type="compositionally biased region" description="Acidic residues" evidence="8">
    <location>
        <begin position="808"/>
        <end position="823"/>
    </location>
</feature>
<evidence type="ECO:0000256" key="7">
    <source>
        <dbReference type="ARBA" id="ARBA00023242"/>
    </source>
</evidence>
<accession>A0A7R8WKU5</accession>
<dbReference type="SUPFAM" id="SSF52113">
    <property type="entry name" value="BRCT domain"/>
    <property type="match status" value="1"/>
</dbReference>
<feature type="compositionally biased region" description="Basic and acidic residues" evidence="8">
    <location>
        <begin position="1244"/>
        <end position="1256"/>
    </location>
</feature>
<dbReference type="EMBL" id="OB662720">
    <property type="protein sequence ID" value="CAD7230486.1"/>
    <property type="molecule type" value="Genomic_DNA"/>
</dbReference>
<feature type="compositionally biased region" description="Basic and acidic residues" evidence="8">
    <location>
        <begin position="912"/>
        <end position="925"/>
    </location>
</feature>
<feature type="compositionally biased region" description="Low complexity" evidence="8">
    <location>
        <begin position="227"/>
        <end position="241"/>
    </location>
</feature>
<feature type="region of interest" description="Disordered" evidence="8">
    <location>
        <begin position="752"/>
        <end position="772"/>
    </location>
</feature>
<dbReference type="SUPFAM" id="SSF57850">
    <property type="entry name" value="RING/U-box"/>
    <property type="match status" value="1"/>
</dbReference>
<evidence type="ECO:0000256" key="2">
    <source>
        <dbReference type="ARBA" id="ARBA00022737"/>
    </source>
</evidence>
<dbReference type="PROSITE" id="PS50172">
    <property type="entry name" value="BRCT"/>
    <property type="match status" value="1"/>
</dbReference>
<feature type="compositionally biased region" description="Low complexity" evidence="8">
    <location>
        <begin position="1257"/>
        <end position="1270"/>
    </location>
</feature>
<keyword evidence="4" id="KW-0479">Metal-binding</keyword>
<evidence type="ECO:0000256" key="5">
    <source>
        <dbReference type="ARBA" id="ARBA00022833"/>
    </source>
</evidence>
<feature type="region of interest" description="Disordered" evidence="8">
    <location>
        <begin position="958"/>
        <end position="1027"/>
    </location>
</feature>
<feature type="compositionally biased region" description="Low complexity" evidence="8">
    <location>
        <begin position="758"/>
        <end position="771"/>
    </location>
</feature>
<feature type="compositionally biased region" description="Basic residues" evidence="8">
    <location>
        <begin position="631"/>
        <end position="641"/>
    </location>
</feature>
<keyword evidence="2" id="KW-0677">Repeat</keyword>
<feature type="compositionally biased region" description="Basic residues" evidence="8">
    <location>
        <begin position="384"/>
        <end position="393"/>
    </location>
</feature>
<evidence type="ECO:0000313" key="9">
    <source>
        <dbReference type="EMBL" id="CAD7230486.1"/>
    </source>
</evidence>
<dbReference type="InterPro" id="IPR001841">
    <property type="entry name" value="Znf_RING"/>
</dbReference>
<evidence type="ECO:0000256" key="8">
    <source>
        <dbReference type="SAM" id="MobiDB-lite"/>
    </source>
</evidence>
<dbReference type="OrthoDB" id="6105938at2759"/>
<feature type="compositionally biased region" description="Polar residues" evidence="8">
    <location>
        <begin position="1362"/>
        <end position="1372"/>
    </location>
</feature>
<feature type="region of interest" description="Disordered" evidence="8">
    <location>
        <begin position="686"/>
        <end position="731"/>
    </location>
</feature>
<dbReference type="GO" id="GO:0000724">
    <property type="term" value="P:double-strand break repair via homologous recombination"/>
    <property type="evidence" value="ECO:0007669"/>
    <property type="project" value="TreeGrafter"/>
</dbReference>
<keyword evidence="7" id="KW-0539">Nucleus</keyword>
<feature type="non-terminal residue" evidence="9">
    <location>
        <position position="1623"/>
    </location>
</feature>